<dbReference type="InterPro" id="IPR003661">
    <property type="entry name" value="HisK_dim/P_dom"/>
</dbReference>
<keyword evidence="3" id="KW-0597">Phosphoprotein</keyword>
<dbReference type="PRINTS" id="PR00344">
    <property type="entry name" value="BCTRLSENSOR"/>
</dbReference>
<evidence type="ECO:0000313" key="10">
    <source>
        <dbReference type="EMBL" id="PWD98042.1"/>
    </source>
</evidence>
<dbReference type="GO" id="GO:0000155">
    <property type="term" value="F:phosphorelay sensor kinase activity"/>
    <property type="evidence" value="ECO:0007669"/>
    <property type="project" value="InterPro"/>
</dbReference>
<dbReference type="InterPro" id="IPR004358">
    <property type="entry name" value="Sig_transdc_His_kin-like_C"/>
</dbReference>
<dbReference type="Pfam" id="PF00512">
    <property type="entry name" value="HisKA"/>
    <property type="match status" value="1"/>
</dbReference>
<keyword evidence="7 8" id="KW-0472">Membrane</keyword>
<dbReference type="SMART" id="SM00388">
    <property type="entry name" value="HisKA"/>
    <property type="match status" value="1"/>
</dbReference>
<dbReference type="InterPro" id="IPR036097">
    <property type="entry name" value="HisK_dim/P_sf"/>
</dbReference>
<feature type="transmembrane region" description="Helical" evidence="8">
    <location>
        <begin position="256"/>
        <end position="275"/>
    </location>
</feature>
<evidence type="ECO:0000256" key="3">
    <source>
        <dbReference type="ARBA" id="ARBA00022553"/>
    </source>
</evidence>
<dbReference type="FunFam" id="3.30.565.10:FF:000006">
    <property type="entry name" value="Sensor histidine kinase WalK"/>
    <property type="match status" value="1"/>
</dbReference>
<dbReference type="EC" id="2.7.13.3" evidence="2"/>
<evidence type="ECO:0000256" key="2">
    <source>
        <dbReference type="ARBA" id="ARBA00012438"/>
    </source>
</evidence>
<dbReference type="OrthoDB" id="9808898at2"/>
<evidence type="ECO:0000256" key="6">
    <source>
        <dbReference type="ARBA" id="ARBA00023012"/>
    </source>
</evidence>
<dbReference type="Gene3D" id="3.30.565.10">
    <property type="entry name" value="Histidine kinase-like ATPase, C-terminal domain"/>
    <property type="match status" value="1"/>
</dbReference>
<dbReference type="Pfam" id="PF02518">
    <property type="entry name" value="HATPase_c"/>
    <property type="match status" value="1"/>
</dbReference>
<dbReference type="InterPro" id="IPR036890">
    <property type="entry name" value="HATPase_C_sf"/>
</dbReference>
<dbReference type="SUPFAM" id="SSF55874">
    <property type="entry name" value="ATPase domain of HSP90 chaperone/DNA topoisomerase II/histidine kinase"/>
    <property type="match status" value="1"/>
</dbReference>
<dbReference type="Proteomes" id="UP000244956">
    <property type="component" value="Unassembled WGS sequence"/>
</dbReference>
<evidence type="ECO:0000256" key="5">
    <source>
        <dbReference type="ARBA" id="ARBA00022777"/>
    </source>
</evidence>
<reference evidence="10 11" key="1">
    <citation type="submission" date="2018-05" db="EMBL/GenBank/DDBJ databases">
        <title>Marinilabilia rubrum sp. nov., isolated from saltern sediment.</title>
        <authorList>
            <person name="Zhang R."/>
        </authorList>
    </citation>
    <scope>NUCLEOTIDE SEQUENCE [LARGE SCALE GENOMIC DNA]</scope>
    <source>
        <strain evidence="10 11">WTE16</strain>
    </source>
</reference>
<comment type="caution">
    <text evidence="10">The sequence shown here is derived from an EMBL/GenBank/DDBJ whole genome shotgun (WGS) entry which is preliminary data.</text>
</comment>
<dbReference type="InterPro" id="IPR005467">
    <property type="entry name" value="His_kinase_dom"/>
</dbReference>
<evidence type="ECO:0000256" key="4">
    <source>
        <dbReference type="ARBA" id="ARBA00022679"/>
    </source>
</evidence>
<dbReference type="PANTHER" id="PTHR43547">
    <property type="entry name" value="TWO-COMPONENT HISTIDINE KINASE"/>
    <property type="match status" value="1"/>
</dbReference>
<dbReference type="PANTHER" id="PTHR43547:SF2">
    <property type="entry name" value="HYBRID SIGNAL TRANSDUCTION HISTIDINE KINASE C"/>
    <property type="match status" value="1"/>
</dbReference>
<proteinExistence type="predicted"/>
<dbReference type="RefSeq" id="WP_109265824.1">
    <property type="nucleotide sequence ID" value="NZ_QEWP01000020.1"/>
</dbReference>
<organism evidence="10 11">
    <name type="scientific">Marinilabilia rubra</name>
    <dbReference type="NCBI Taxonomy" id="2162893"/>
    <lineage>
        <taxon>Bacteria</taxon>
        <taxon>Pseudomonadati</taxon>
        <taxon>Bacteroidota</taxon>
        <taxon>Bacteroidia</taxon>
        <taxon>Marinilabiliales</taxon>
        <taxon>Marinilabiliaceae</taxon>
        <taxon>Marinilabilia</taxon>
    </lineage>
</organism>
<dbReference type="CDD" id="cd00082">
    <property type="entry name" value="HisKA"/>
    <property type="match status" value="1"/>
</dbReference>
<keyword evidence="11" id="KW-1185">Reference proteome</keyword>
<keyword evidence="6" id="KW-0902">Two-component regulatory system</keyword>
<feature type="domain" description="Histidine kinase" evidence="9">
    <location>
        <begin position="294"/>
        <end position="513"/>
    </location>
</feature>
<evidence type="ECO:0000256" key="7">
    <source>
        <dbReference type="ARBA" id="ARBA00023136"/>
    </source>
</evidence>
<keyword evidence="8" id="KW-0812">Transmembrane</keyword>
<dbReference type="FunFam" id="1.10.287.130:FF:000001">
    <property type="entry name" value="Two-component sensor histidine kinase"/>
    <property type="match status" value="1"/>
</dbReference>
<dbReference type="Gene3D" id="1.10.287.130">
    <property type="match status" value="1"/>
</dbReference>
<keyword evidence="4" id="KW-0808">Transferase</keyword>
<evidence type="ECO:0000256" key="1">
    <source>
        <dbReference type="ARBA" id="ARBA00000085"/>
    </source>
</evidence>
<sequence>MKNSLHKLLAGLTVLLLFPVVIAVFYEYSRINDSEKLISTVYKNQLETIVSSINSYVQDVADNWGSRLEMGLKFTEDTSGIARLVSENKSINGIYLSSTDQQQETIYQKNTDGFSRDSLNLFLLSNQDEVVRLKNYYKNGYQKFVSHFLSKEHVVLFFVGEGRNNQLQVFLVDVNLPLFLQNHIRPRIQSIARDNFLIALYLKNNEEVLVSTEKSISQNQEYDQKGEMWLFPFLEIGITLKEQTIADLARSRIKEGLILMAIVLIVLVGGVWFLFSSVKREIQLTQIKSEFIANVSHEIRTPLALISMYIETLEMGRVKSMEKVKEYYGIIGKETQRLTGIVNKILDFSKLEKGKRHFKFGTCDLNTVAEEVLETYQFHLEKKGFEVIFLPEENLPCNWCDKESIADAIVNLIDNARKYSNGIKRIEIKTGVRKKFTFIEVKDFGTGISKKHQKLIFDKFYRITSGDLANQVKGSGLGLAIVSEIIKAHHGKISLSSKPGEGAAFRLYLPKLHPPKGSKQ</sequence>
<accession>A0A2U2B4Q7</accession>
<name>A0A2U2B4Q7_9BACT</name>
<keyword evidence="8" id="KW-1133">Transmembrane helix</keyword>
<comment type="catalytic activity">
    <reaction evidence="1">
        <text>ATP + protein L-histidine = ADP + protein N-phospho-L-histidine.</text>
        <dbReference type="EC" id="2.7.13.3"/>
    </reaction>
</comment>
<keyword evidence="5 10" id="KW-0418">Kinase</keyword>
<evidence type="ECO:0000256" key="8">
    <source>
        <dbReference type="SAM" id="Phobius"/>
    </source>
</evidence>
<dbReference type="SUPFAM" id="SSF47384">
    <property type="entry name" value="Homodimeric domain of signal transducing histidine kinase"/>
    <property type="match status" value="1"/>
</dbReference>
<dbReference type="EMBL" id="QEWP01000020">
    <property type="protein sequence ID" value="PWD98042.1"/>
    <property type="molecule type" value="Genomic_DNA"/>
</dbReference>
<dbReference type="AlphaFoldDB" id="A0A2U2B4Q7"/>
<dbReference type="PROSITE" id="PS50109">
    <property type="entry name" value="HIS_KIN"/>
    <property type="match status" value="1"/>
</dbReference>
<dbReference type="SMART" id="SM00387">
    <property type="entry name" value="HATPase_c"/>
    <property type="match status" value="1"/>
</dbReference>
<protein>
    <recommendedName>
        <fullName evidence="2">histidine kinase</fullName>
        <ecNumber evidence="2">2.7.13.3</ecNumber>
    </recommendedName>
</protein>
<dbReference type="InterPro" id="IPR003594">
    <property type="entry name" value="HATPase_dom"/>
</dbReference>
<evidence type="ECO:0000313" key="11">
    <source>
        <dbReference type="Proteomes" id="UP000244956"/>
    </source>
</evidence>
<dbReference type="CDD" id="cd00075">
    <property type="entry name" value="HATPase"/>
    <property type="match status" value="1"/>
</dbReference>
<evidence type="ECO:0000259" key="9">
    <source>
        <dbReference type="PROSITE" id="PS50109"/>
    </source>
</evidence>
<gene>
    <name evidence="10" type="ORF">DDZ16_17765</name>
</gene>